<dbReference type="SMART" id="SM00320">
    <property type="entry name" value="WD40"/>
    <property type="match status" value="3"/>
</dbReference>
<reference evidence="3" key="1">
    <citation type="submission" date="2021-05" db="EMBL/GenBank/DDBJ databases">
        <title>Complete genome sequence of the cellulolytic planctomycete Telmatocola sphagniphila SP2T and characterization of the first cellulase from planctomycetes.</title>
        <authorList>
            <person name="Rakitin A.L."/>
            <person name="Beletsky A.V."/>
            <person name="Naumoff D.G."/>
            <person name="Kulichevskaya I.S."/>
            <person name="Mardanov A.V."/>
            <person name="Ravin N.V."/>
            <person name="Dedysh S.N."/>
        </authorList>
    </citation>
    <scope>NUCLEOTIDE SEQUENCE</scope>
    <source>
        <strain evidence="3">SP2T</strain>
    </source>
</reference>
<protein>
    <submittedName>
        <fullName evidence="3">WD40 repeat domain-containing protein</fullName>
    </submittedName>
</protein>
<proteinExistence type="predicted"/>
<dbReference type="PANTHER" id="PTHR44019:SF8">
    <property type="entry name" value="POC1 CENTRIOLAR PROTEIN HOMOLOG"/>
    <property type="match status" value="1"/>
</dbReference>
<dbReference type="SUPFAM" id="SSF50998">
    <property type="entry name" value="Quinoprotein alcohol dehydrogenase-like"/>
    <property type="match status" value="1"/>
</dbReference>
<name>A0A8E6B3K1_9BACT</name>
<evidence type="ECO:0000256" key="2">
    <source>
        <dbReference type="ARBA" id="ARBA00022737"/>
    </source>
</evidence>
<dbReference type="EMBL" id="CP074694">
    <property type="protein sequence ID" value="QVL30692.1"/>
    <property type="molecule type" value="Genomic_DNA"/>
</dbReference>
<evidence type="ECO:0000313" key="3">
    <source>
        <dbReference type="EMBL" id="QVL30692.1"/>
    </source>
</evidence>
<dbReference type="KEGG" id="tsph:KIH39_17765"/>
<dbReference type="Gene3D" id="2.130.10.10">
    <property type="entry name" value="YVTN repeat-like/Quinoprotein amine dehydrogenase"/>
    <property type="match status" value="3"/>
</dbReference>
<sequence>MFISLIVIVNTLFIPPVPQGENGKNSPSIPRLRDAQGDLLPEGAIARLGSNRWRLANSSQSLLFTHNGQYLMSSGTALEQFDAKTGKNLTLSQIGFPGMGFSGNHVAASLDDRYVFTALDGPGYLLQFDMRTRKARNLLSQDNSQPRNSFMELSGNGKIGLKMELLNAPNGAGGRIEVSKITVGPPLKIQKLEQRLLWNGNVLRSLSYSGRFAAMVETRDQGFETFTNDFVFWDLETNRRLRYAVHNCHSEPLHFFFTPDEESLVVRYPEGFQVIANPHRDPAGRGRVIVRKQLDTRLDANNGTNLVPIAMIDNKQICFVDLSGALCLSEFPSFKPIWKQWNTNGSGNVSCMTFTPDRKKIAFATELGRVIRFLDRATGRELIDPGHTETISSLKFHPTLPLLVSAASQNLRIWSWRPKSHFAEERESGSNPYTFRTHSNLNLHPRQSQQPYGGINAFNFIDGGNRLAAITTENQIIDYDLRSGRRLNTRQFPAENTGAIVLSADGQAAVLQDFVNRKISVLRGDSAKLLDVEMSRVNFRDFSFSNDGKIIACLLQPNTLLYFDAETGKRIPAEKRPGAAFSKECRFLNNLNNTLFNNEIAARLIDLQSSRTWNPVVPSLQCAAFTRDGRYCLSIDAGEQKIQMTEIVTGKIVRSWLYSRPGENTSVNDCEFSGDSRFFATALESGVILLWDIDPQSPRYRTPAPANFDQMYQAMKGKDATRWYAALGFALNQPAETLQYFKTHFKPHPGPDAVRVAQWHNQLKDRKYRLRQEAYAELVKLTPILPGWLEKKLQESRDLDEREWLKQMQEQPIFPRQANDEILAVRLVECVEKIGTPEAWEYLRELAKGADWSGLMARLALERQN</sequence>
<dbReference type="RefSeq" id="WP_213494573.1">
    <property type="nucleotide sequence ID" value="NZ_CP074694.1"/>
</dbReference>
<dbReference type="InterPro" id="IPR015943">
    <property type="entry name" value="WD40/YVTN_repeat-like_dom_sf"/>
</dbReference>
<dbReference type="InterPro" id="IPR050505">
    <property type="entry name" value="WDR55/POC1"/>
</dbReference>
<dbReference type="Pfam" id="PF07676">
    <property type="entry name" value="PD40"/>
    <property type="match status" value="1"/>
</dbReference>
<dbReference type="PANTHER" id="PTHR44019">
    <property type="entry name" value="WD REPEAT-CONTAINING PROTEIN 55"/>
    <property type="match status" value="1"/>
</dbReference>
<evidence type="ECO:0000256" key="1">
    <source>
        <dbReference type="ARBA" id="ARBA00022574"/>
    </source>
</evidence>
<organism evidence="3 4">
    <name type="scientific">Telmatocola sphagniphila</name>
    <dbReference type="NCBI Taxonomy" id="1123043"/>
    <lineage>
        <taxon>Bacteria</taxon>
        <taxon>Pseudomonadati</taxon>
        <taxon>Planctomycetota</taxon>
        <taxon>Planctomycetia</taxon>
        <taxon>Gemmatales</taxon>
        <taxon>Gemmataceae</taxon>
    </lineage>
</organism>
<dbReference type="InterPro" id="IPR011047">
    <property type="entry name" value="Quinoprotein_ADH-like_sf"/>
</dbReference>
<dbReference type="InterPro" id="IPR011048">
    <property type="entry name" value="Haem_d1_sf"/>
</dbReference>
<accession>A0A8E6B3K1</accession>
<keyword evidence="2" id="KW-0677">Repeat</keyword>
<dbReference type="SUPFAM" id="SSF51004">
    <property type="entry name" value="C-terminal (heme d1) domain of cytochrome cd1-nitrite reductase"/>
    <property type="match status" value="1"/>
</dbReference>
<dbReference type="Proteomes" id="UP000676194">
    <property type="component" value="Chromosome"/>
</dbReference>
<keyword evidence="1" id="KW-0853">WD repeat</keyword>
<dbReference type="Pfam" id="PF00400">
    <property type="entry name" value="WD40"/>
    <property type="match status" value="2"/>
</dbReference>
<keyword evidence="4" id="KW-1185">Reference proteome</keyword>
<dbReference type="InterPro" id="IPR001680">
    <property type="entry name" value="WD40_rpt"/>
</dbReference>
<dbReference type="InterPro" id="IPR011659">
    <property type="entry name" value="WD40"/>
</dbReference>
<gene>
    <name evidence="3" type="ORF">KIH39_17765</name>
</gene>
<evidence type="ECO:0000313" key="4">
    <source>
        <dbReference type="Proteomes" id="UP000676194"/>
    </source>
</evidence>
<dbReference type="AlphaFoldDB" id="A0A8E6B3K1"/>